<dbReference type="InterPro" id="IPR038232">
    <property type="entry name" value="PknH-like_Extracell_sf"/>
</dbReference>
<evidence type="ECO:0000313" key="2">
    <source>
        <dbReference type="EMBL" id="CAB5003932.1"/>
    </source>
</evidence>
<name>A0A6J7PMR1_9ZZZZ</name>
<organism evidence="2">
    <name type="scientific">freshwater metagenome</name>
    <dbReference type="NCBI Taxonomy" id="449393"/>
    <lineage>
        <taxon>unclassified sequences</taxon>
        <taxon>metagenomes</taxon>
        <taxon>ecological metagenomes</taxon>
    </lineage>
</organism>
<accession>A0A6J7PMR1</accession>
<protein>
    <submittedName>
        <fullName evidence="2">Unannotated protein</fullName>
    </submittedName>
</protein>
<dbReference type="EMBL" id="CAFBPD010000068">
    <property type="protein sequence ID" value="CAB5003932.1"/>
    <property type="molecule type" value="Genomic_DNA"/>
</dbReference>
<dbReference type="AlphaFoldDB" id="A0A6J7PMR1"/>
<evidence type="ECO:0000259" key="1">
    <source>
        <dbReference type="Pfam" id="PF14032"/>
    </source>
</evidence>
<gene>
    <name evidence="2" type="ORF">UFOPK4061_00492</name>
</gene>
<dbReference type="Gene3D" id="3.40.1000.70">
    <property type="entry name" value="PknH-like extracellular domain"/>
    <property type="match status" value="1"/>
</dbReference>
<feature type="domain" description="PknH-like extracellular" evidence="1">
    <location>
        <begin position="83"/>
        <end position="148"/>
    </location>
</feature>
<dbReference type="Pfam" id="PF14032">
    <property type="entry name" value="PknH_C"/>
    <property type="match status" value="1"/>
</dbReference>
<reference evidence="2" key="1">
    <citation type="submission" date="2020-05" db="EMBL/GenBank/DDBJ databases">
        <authorList>
            <person name="Chiriac C."/>
            <person name="Salcher M."/>
            <person name="Ghai R."/>
            <person name="Kavagutti S V."/>
        </authorList>
    </citation>
    <scope>NUCLEOTIDE SEQUENCE</scope>
</reference>
<proteinExistence type="predicted"/>
<sequence length="225" mass="23265">MRARICTMLATSALALSIAGPVSASDNTSKWRDGFPAASAINANLGNYMTAPDIEISDFKGRWYACAEVRANPTTALATASYEPTPLNRSGVEAEARVYASAAKAKAAFDALSSNLQKCVGSRVEVSAPGSSAKWRASTSVGEVPAITEDGVPSLFVYLRETPVKGSSLKQAALGSSYEVITLSGAALLVASADVAGVSKLSSAQRDSVVSFAGDFIDTWAKANS</sequence>
<dbReference type="InterPro" id="IPR026954">
    <property type="entry name" value="PknH-like_Extracell"/>
</dbReference>